<reference evidence="6 7" key="1">
    <citation type="submission" date="2015-01" db="EMBL/GenBank/DDBJ databases">
        <title>The Genome Sequence of Exophiala mesophila CBS40295.</title>
        <authorList>
            <consortium name="The Broad Institute Genomics Platform"/>
            <person name="Cuomo C."/>
            <person name="de Hoog S."/>
            <person name="Gorbushina A."/>
            <person name="Stielow B."/>
            <person name="Teixiera M."/>
            <person name="Abouelleil A."/>
            <person name="Chapman S.B."/>
            <person name="Priest M."/>
            <person name="Young S.K."/>
            <person name="Wortman J."/>
            <person name="Nusbaum C."/>
            <person name="Birren B."/>
        </authorList>
    </citation>
    <scope>NUCLEOTIDE SEQUENCE [LARGE SCALE GENOMIC DNA]</scope>
    <source>
        <strain evidence="6 7">CBS 40295</strain>
    </source>
</reference>
<name>A0A0D1ZNM7_EXOME</name>
<feature type="compositionally biased region" description="Low complexity" evidence="4">
    <location>
        <begin position="890"/>
        <end position="899"/>
    </location>
</feature>
<dbReference type="PANTHER" id="PTHR47429">
    <property type="entry name" value="PROTEIN TWIN LOV 1"/>
    <property type="match status" value="1"/>
</dbReference>
<feature type="compositionally biased region" description="Low complexity" evidence="4">
    <location>
        <begin position="51"/>
        <end position="61"/>
    </location>
</feature>
<feature type="domain" description="PAC" evidence="5">
    <location>
        <begin position="373"/>
        <end position="426"/>
    </location>
</feature>
<evidence type="ECO:0000256" key="2">
    <source>
        <dbReference type="ARBA" id="ARBA00022643"/>
    </source>
</evidence>
<proteinExistence type="predicted"/>
<feature type="region of interest" description="Disordered" evidence="4">
    <location>
        <begin position="756"/>
        <end position="979"/>
    </location>
</feature>
<dbReference type="HOGENOM" id="CLU_012260_0_0_1"/>
<keyword evidence="1" id="KW-0285">Flavoprotein</keyword>
<dbReference type="NCBIfam" id="TIGR00229">
    <property type="entry name" value="sensory_box"/>
    <property type="match status" value="1"/>
</dbReference>
<feature type="region of interest" description="Disordered" evidence="4">
    <location>
        <begin position="1"/>
        <end position="105"/>
    </location>
</feature>
<organism evidence="6 7">
    <name type="scientific">Exophiala mesophila</name>
    <name type="common">Black yeast-like fungus</name>
    <dbReference type="NCBI Taxonomy" id="212818"/>
    <lineage>
        <taxon>Eukaryota</taxon>
        <taxon>Fungi</taxon>
        <taxon>Dikarya</taxon>
        <taxon>Ascomycota</taxon>
        <taxon>Pezizomycotina</taxon>
        <taxon>Eurotiomycetes</taxon>
        <taxon>Chaetothyriomycetidae</taxon>
        <taxon>Chaetothyriales</taxon>
        <taxon>Herpotrichiellaceae</taxon>
        <taxon>Exophiala</taxon>
    </lineage>
</organism>
<evidence type="ECO:0000313" key="6">
    <source>
        <dbReference type="EMBL" id="KIV88398.1"/>
    </source>
</evidence>
<accession>A0A0D1ZNM7</accession>
<dbReference type="STRING" id="212818.A0A0D1ZNM7"/>
<feature type="region of interest" description="Disordered" evidence="4">
    <location>
        <begin position="664"/>
        <end position="695"/>
    </location>
</feature>
<evidence type="ECO:0000256" key="1">
    <source>
        <dbReference type="ARBA" id="ARBA00022630"/>
    </source>
</evidence>
<dbReference type="OMA" id="CARTPYS"/>
<evidence type="ECO:0000313" key="7">
    <source>
        <dbReference type="Proteomes" id="UP000054302"/>
    </source>
</evidence>
<dbReference type="CDD" id="cd00130">
    <property type="entry name" value="PAS"/>
    <property type="match status" value="1"/>
</dbReference>
<dbReference type="EMBL" id="KN847525">
    <property type="protein sequence ID" value="KIV88398.1"/>
    <property type="molecule type" value="Genomic_DNA"/>
</dbReference>
<dbReference type="Gene3D" id="3.30.450.20">
    <property type="entry name" value="PAS domain"/>
    <property type="match status" value="1"/>
</dbReference>
<dbReference type="InterPro" id="IPR000014">
    <property type="entry name" value="PAS"/>
</dbReference>
<evidence type="ECO:0000256" key="3">
    <source>
        <dbReference type="ARBA" id="ARBA00022991"/>
    </source>
</evidence>
<feature type="compositionally biased region" description="Basic residues" evidence="4">
    <location>
        <begin position="8"/>
        <end position="22"/>
    </location>
</feature>
<protein>
    <recommendedName>
        <fullName evidence="5">PAC domain-containing protein</fullName>
    </recommendedName>
</protein>
<dbReference type="RefSeq" id="XP_016219972.1">
    <property type="nucleotide sequence ID" value="XM_016373061.1"/>
</dbReference>
<keyword evidence="7" id="KW-1185">Reference proteome</keyword>
<keyword evidence="2" id="KW-0288">FMN</keyword>
<evidence type="ECO:0000259" key="5">
    <source>
        <dbReference type="PROSITE" id="PS50113"/>
    </source>
</evidence>
<dbReference type="GO" id="GO:0005634">
    <property type="term" value="C:nucleus"/>
    <property type="evidence" value="ECO:0007669"/>
    <property type="project" value="TreeGrafter"/>
</dbReference>
<dbReference type="SUPFAM" id="SSF55785">
    <property type="entry name" value="PYP-like sensor domain (PAS domain)"/>
    <property type="match status" value="1"/>
</dbReference>
<dbReference type="InterPro" id="IPR000700">
    <property type="entry name" value="PAS-assoc_C"/>
</dbReference>
<feature type="region of interest" description="Disordered" evidence="4">
    <location>
        <begin position="122"/>
        <end position="171"/>
    </location>
</feature>
<dbReference type="Proteomes" id="UP000054302">
    <property type="component" value="Unassembled WGS sequence"/>
</dbReference>
<dbReference type="PROSITE" id="PS50113">
    <property type="entry name" value="PAC"/>
    <property type="match status" value="1"/>
</dbReference>
<dbReference type="OrthoDB" id="447251at2759"/>
<feature type="compositionally biased region" description="Polar residues" evidence="4">
    <location>
        <begin position="141"/>
        <end position="151"/>
    </location>
</feature>
<dbReference type="GeneID" id="27325929"/>
<dbReference type="Pfam" id="PF13426">
    <property type="entry name" value="PAS_9"/>
    <property type="match status" value="1"/>
</dbReference>
<feature type="compositionally biased region" description="Polar residues" evidence="4">
    <location>
        <begin position="671"/>
        <end position="687"/>
    </location>
</feature>
<dbReference type="AlphaFoldDB" id="A0A0D1ZNM7"/>
<keyword evidence="3" id="KW-0157">Chromophore</keyword>
<feature type="compositionally biased region" description="Basic and acidic residues" evidence="4">
    <location>
        <begin position="815"/>
        <end position="828"/>
    </location>
</feature>
<gene>
    <name evidence="6" type="ORF">PV10_08084</name>
</gene>
<feature type="region of interest" description="Disordered" evidence="4">
    <location>
        <begin position="478"/>
        <end position="518"/>
    </location>
</feature>
<dbReference type="PANTHER" id="PTHR47429:SF9">
    <property type="entry name" value="PAS DOMAIN-CONTAINING PROTEIN"/>
    <property type="match status" value="1"/>
</dbReference>
<feature type="compositionally biased region" description="Basic and acidic residues" evidence="4">
    <location>
        <begin position="488"/>
        <end position="499"/>
    </location>
</feature>
<sequence>MDLERLKQNLRLRSGRTKKARKAQSVPQDPNGHAIVSSDARKETPNPRSPGLPTTIPTIGTWDTETALPQLPTSDSVQVHKKGQNVPPNLTVYKSFPSPQKRPSRVARLSFDWARKDLARENQSTVPEPILQGAKADIPTSPDQYTDSSDLQDFDLRPPPPRQKPPSVESLSESLFSPGYLNLLLRSPVYLARFTSFITKYNPRFHPLVLRYLESQKAIAAVEYANAVAETLDPWSPNGENLDTTSRPSAAATLNKSFEESSIAAFRTLLDSALPMYVTYNLVRTVSEYLINEIAGRQTPVTQNVVGGLSEVFCLTDPNQPDNPIIYASEEFYRYTGYGRDDVIGHNCRFLQGTKTKRDTVTRIRESIVKGEQASEAILNYRRDGRPFINLLMIAPLHDDKGNVKYNIGAQVDVTSLVERGKGLDGFERFLVTQEIKKREAELQGEDNKRMPSKPPALEKLRELSQMFDLEESAIVRSNSGRPSQPKHGTEKIMDDRRRFFGGSESPSELAHDDNEEDQARTWELGLSGRSGLSGRLPGVYDSYLLIRPAPSLRVVFASPKMRQRFGNSTQHPFMSHVAAPSSTLVGLKESFGTGIPVSAKITYMLNRGERRDGTQMNAGSKSEISGPSRACWISATPLVGSDDKIGVWMVVVVEKSKVTAQRLRDDRTETSPVRNGGFQASRTTPPTRIDIPAVPTFSPARFSESRGPADSDAHISAFLASTRLLDESFGSLDSNGSTLKVAEDEIYPVHVAGDDQADQEAPQSPVEVSHDEQQQDHELGEVAVQTQDEVGQSPEAETKVTSEEQFIMLKSSRRGSEKSERLQIREDSDGEPEALSTSDLDEALTKSLPGSRAGFHKPIFDDPPLSPDHMNTFHGFSDNEDTPRRANTSSHSVEGSPSPSRPATSGVDSPVNKGNGKHYMDYLRHPGSARPSSEYNRPLSGSGLLTSRYHADEETPDGDNQGPDGSDLECARTPYSVD</sequence>
<dbReference type="VEuPathDB" id="FungiDB:PV10_08084"/>
<feature type="compositionally biased region" description="Basic and acidic residues" evidence="4">
    <location>
        <begin position="769"/>
        <end position="781"/>
    </location>
</feature>
<dbReference type="InterPro" id="IPR035965">
    <property type="entry name" value="PAS-like_dom_sf"/>
</dbReference>
<evidence type="ECO:0000256" key="4">
    <source>
        <dbReference type="SAM" id="MobiDB-lite"/>
    </source>
</evidence>